<reference evidence="3" key="1">
    <citation type="submission" date="2017-03" db="EMBL/GenBank/DDBJ databases">
        <title>Novel pathways for hydrocarbon cycling and metabolic interdependencies in hydrothermal sediment communities.</title>
        <authorList>
            <person name="Dombrowski N."/>
            <person name="Seitz K."/>
            <person name="Teske A."/>
            <person name="Baker B."/>
        </authorList>
    </citation>
    <scope>NUCLEOTIDE SEQUENCE [LARGE SCALE GENOMIC DNA]</scope>
</reference>
<proteinExistence type="predicted"/>
<organism evidence="2 3">
    <name type="scientific">Candidatus Coatesbacteria bacterium 4484_99</name>
    <dbReference type="NCBI Taxonomy" id="1970774"/>
    <lineage>
        <taxon>Bacteria</taxon>
        <taxon>Candidatus Coatesiibacteriota</taxon>
    </lineage>
</organism>
<dbReference type="PANTHER" id="PTHR42731:SF1">
    <property type="entry name" value="RADICAL SAM DOMAIN PROTEIN"/>
    <property type="match status" value="1"/>
</dbReference>
<dbReference type="AlphaFoldDB" id="A0A1W9S248"/>
<evidence type="ECO:0000313" key="3">
    <source>
        <dbReference type="Proteomes" id="UP000192611"/>
    </source>
</evidence>
<sequence>MRLRPGRKRINTNEILADETWLINQPIEGEFSTVALYPNNYWIAMSNLEYHKLIIRMLESGNLSVERAFYDPEILKPGYSFFTRTQFRKFNITAISLSYELDMLNALICLKSGGIPLLSKERGEDAPFVIFVGAVPTANPEPLADFADIVFIGDLEDGFIDILRKLLNLHRTGIPRMEALKKISTMRGVYIPALYRATYWRDNLSSFHPITGDTPDFIKRACAKTINDDPS</sequence>
<dbReference type="EMBL" id="NATQ01000027">
    <property type="protein sequence ID" value="OQX90806.1"/>
    <property type="molecule type" value="Genomic_DNA"/>
</dbReference>
<dbReference type="Proteomes" id="UP000192611">
    <property type="component" value="Unassembled WGS sequence"/>
</dbReference>
<feature type="domain" description="Radical SAM" evidence="1">
    <location>
        <begin position="77"/>
        <end position="192"/>
    </location>
</feature>
<gene>
    <name evidence="2" type="ORF">B6D57_02000</name>
</gene>
<evidence type="ECO:0000259" key="1">
    <source>
        <dbReference type="Pfam" id="PF19864"/>
    </source>
</evidence>
<comment type="caution">
    <text evidence="2">The sequence shown here is derived from an EMBL/GenBank/DDBJ whole genome shotgun (WGS) entry which is preliminary data.</text>
</comment>
<dbReference type="PANTHER" id="PTHR42731">
    <property type="entry name" value="SLL1084 PROTEIN"/>
    <property type="match status" value="1"/>
</dbReference>
<accession>A0A1W9S248</accession>
<name>A0A1W9S248_9BACT</name>
<protein>
    <recommendedName>
        <fullName evidence="1">Radical SAM domain-containing protein</fullName>
    </recommendedName>
</protein>
<feature type="non-terminal residue" evidence="2">
    <location>
        <position position="231"/>
    </location>
</feature>
<evidence type="ECO:0000313" key="2">
    <source>
        <dbReference type="EMBL" id="OQX90806.1"/>
    </source>
</evidence>
<dbReference type="InterPro" id="IPR045784">
    <property type="entry name" value="Radical_SAM_N2"/>
</dbReference>
<dbReference type="Pfam" id="PF19864">
    <property type="entry name" value="Radical_SAM_N2"/>
    <property type="match status" value="1"/>
</dbReference>